<dbReference type="PROSITE" id="PS51826">
    <property type="entry name" value="PSBD"/>
    <property type="match status" value="1"/>
</dbReference>
<dbReference type="CDD" id="cd06849">
    <property type="entry name" value="lipoyl_domain"/>
    <property type="match status" value="1"/>
</dbReference>
<gene>
    <name evidence="8" type="ORF">NPRO_22780</name>
</gene>
<dbReference type="Pfam" id="PF00198">
    <property type="entry name" value="2-oxoacid_dh"/>
    <property type="match status" value="1"/>
</dbReference>
<keyword evidence="8" id="KW-0670">Pyruvate</keyword>
<dbReference type="Gene3D" id="2.40.50.100">
    <property type="match status" value="1"/>
</dbReference>
<dbReference type="SUPFAM" id="SSF51230">
    <property type="entry name" value="Single hybrid motif"/>
    <property type="match status" value="1"/>
</dbReference>
<dbReference type="PROSITE" id="PS00189">
    <property type="entry name" value="LIPOYL"/>
    <property type="match status" value="1"/>
</dbReference>
<dbReference type="InterPro" id="IPR036625">
    <property type="entry name" value="E3-bd_dom_sf"/>
</dbReference>
<proteinExistence type="inferred from homology"/>
<dbReference type="GO" id="GO:0045254">
    <property type="term" value="C:pyruvate dehydrogenase complex"/>
    <property type="evidence" value="ECO:0007669"/>
    <property type="project" value="InterPro"/>
</dbReference>
<dbReference type="InterPro" id="IPR000089">
    <property type="entry name" value="Biotin_lipoyl"/>
</dbReference>
<dbReference type="Pfam" id="PF02817">
    <property type="entry name" value="E3_binding"/>
    <property type="match status" value="1"/>
</dbReference>
<dbReference type="EMBL" id="AP021858">
    <property type="protein sequence ID" value="BBO24683.1"/>
    <property type="molecule type" value="Genomic_DNA"/>
</dbReference>
<feature type="region of interest" description="Disordered" evidence="5">
    <location>
        <begin position="87"/>
        <end position="124"/>
    </location>
</feature>
<evidence type="ECO:0000256" key="5">
    <source>
        <dbReference type="SAM" id="MobiDB-lite"/>
    </source>
</evidence>
<organism evidence="8 9">
    <name type="scientific">Candidatus Nitrosymbiomonas proteolyticus</name>
    <dbReference type="NCBI Taxonomy" id="2608984"/>
    <lineage>
        <taxon>Bacteria</taxon>
        <taxon>Bacillati</taxon>
        <taxon>Armatimonadota</taxon>
        <taxon>Armatimonadota incertae sedis</taxon>
        <taxon>Candidatus Nitrosymbiomonas</taxon>
    </lineage>
</organism>
<dbReference type="Pfam" id="PF00364">
    <property type="entry name" value="Biotin_lipoyl"/>
    <property type="match status" value="1"/>
</dbReference>
<dbReference type="Proteomes" id="UP000662873">
    <property type="component" value="Chromosome"/>
</dbReference>
<dbReference type="InterPro" id="IPR045257">
    <property type="entry name" value="E2/Pdx1"/>
</dbReference>
<dbReference type="AlphaFoldDB" id="A0A809RAU8"/>
<evidence type="ECO:0000256" key="4">
    <source>
        <dbReference type="RuleBase" id="RU003423"/>
    </source>
</evidence>
<keyword evidence="3 4" id="KW-0450">Lipoyl</keyword>
<feature type="domain" description="Lipoyl-binding" evidence="6">
    <location>
        <begin position="1"/>
        <end position="76"/>
    </location>
</feature>
<dbReference type="InterPro" id="IPR023213">
    <property type="entry name" value="CAT-like_dom_sf"/>
</dbReference>
<dbReference type="Gene3D" id="4.10.320.10">
    <property type="entry name" value="E3-binding domain"/>
    <property type="match status" value="1"/>
</dbReference>
<protein>
    <recommendedName>
        <fullName evidence="4">Dihydrolipoamide acetyltransferase component of pyruvate dehydrogenase complex</fullName>
        <ecNumber evidence="4">2.3.1.-</ecNumber>
    </recommendedName>
</protein>
<dbReference type="SUPFAM" id="SSF52777">
    <property type="entry name" value="CoA-dependent acyltransferases"/>
    <property type="match status" value="1"/>
</dbReference>
<evidence type="ECO:0000313" key="8">
    <source>
        <dbReference type="EMBL" id="BBO24683.1"/>
    </source>
</evidence>
<dbReference type="PANTHER" id="PTHR23151:SF90">
    <property type="entry name" value="DIHYDROLIPOYLLYSINE-RESIDUE ACETYLTRANSFERASE COMPONENT OF PYRUVATE DEHYDROGENASE COMPLEX, MITOCHONDRIAL-RELATED"/>
    <property type="match status" value="1"/>
</dbReference>
<keyword evidence="4 8" id="KW-0808">Transferase</keyword>
<evidence type="ECO:0000256" key="1">
    <source>
        <dbReference type="ARBA" id="ARBA00001938"/>
    </source>
</evidence>
<reference evidence="8" key="1">
    <citation type="journal article" name="DNA Res.">
        <title>The physiological potential of anammox bacteria as revealed by their core genome structure.</title>
        <authorList>
            <person name="Okubo T."/>
            <person name="Toyoda A."/>
            <person name="Fukuhara K."/>
            <person name="Uchiyama I."/>
            <person name="Harigaya Y."/>
            <person name="Kuroiwa M."/>
            <person name="Suzuki T."/>
            <person name="Murakami Y."/>
            <person name="Suwa Y."/>
            <person name="Takami H."/>
        </authorList>
    </citation>
    <scope>NUCLEOTIDE SEQUENCE</scope>
    <source>
        <strain evidence="8">317325-2</strain>
    </source>
</reference>
<accession>A0A809RAU8</accession>
<evidence type="ECO:0000256" key="2">
    <source>
        <dbReference type="ARBA" id="ARBA00007317"/>
    </source>
</evidence>
<dbReference type="GO" id="GO:0006086">
    <property type="term" value="P:pyruvate decarboxylation to acetyl-CoA"/>
    <property type="evidence" value="ECO:0007669"/>
    <property type="project" value="InterPro"/>
</dbReference>
<dbReference type="InterPro" id="IPR004167">
    <property type="entry name" value="PSBD"/>
</dbReference>
<dbReference type="EC" id="2.3.1.-" evidence="4"/>
<feature type="domain" description="Peripheral subunit-binding (PSBD)" evidence="7">
    <location>
        <begin position="126"/>
        <end position="163"/>
    </location>
</feature>
<dbReference type="InterPro" id="IPR011053">
    <property type="entry name" value="Single_hybrid_motif"/>
</dbReference>
<dbReference type="InterPro" id="IPR001078">
    <property type="entry name" value="2-oxoacid_DH_actylTfrase"/>
</dbReference>
<evidence type="ECO:0000313" key="9">
    <source>
        <dbReference type="Proteomes" id="UP000662873"/>
    </source>
</evidence>
<evidence type="ECO:0000259" key="7">
    <source>
        <dbReference type="PROSITE" id="PS51826"/>
    </source>
</evidence>
<evidence type="ECO:0000259" key="6">
    <source>
        <dbReference type="PROSITE" id="PS50968"/>
    </source>
</evidence>
<evidence type="ECO:0000256" key="3">
    <source>
        <dbReference type="ARBA" id="ARBA00022823"/>
    </source>
</evidence>
<dbReference type="Gene3D" id="3.30.559.10">
    <property type="entry name" value="Chloramphenicol acetyltransferase-like domain"/>
    <property type="match status" value="1"/>
</dbReference>
<sequence>MTEVIMPKMGDAMEEGVLVEWLAEDGQKVKSGQVIGTIQTDKATLELESPASGVFGGVLVKAGATVPVGIPIAAILAEGEKLPKNWGKDALTSKEAPSPKEEAAPVQAHSSLAEAPAANASTQRVKASPLAKKIAEELGVPIALVHGTGPGGRIVEQDVRAAASVATPAGTQLPATPSKEDRVVSLNRIRKITADRTAQSKQQVPHFYVGVDVDVESLLDLKDQLDEEGVGKVSVNDFVIRASALALRKMPGVNASFQGDSILEYGAVNIGLAVALEDGLTLPVLHSADSLSIRQIAERSRELALKARENRLTPDELSGSTFSISNMGMLNVDDFSAIINQPNAAILAVSTASRKVVPSDTEEDAVEIRTVMRITGSFDHRVVDGAIGARFMNVLRDHLQNPIRLIV</sequence>
<name>A0A809RAU8_9BACT</name>
<keyword evidence="4" id="KW-0012">Acyltransferase</keyword>
<dbReference type="KEGG" id="npy:NPRO_22780"/>
<comment type="similarity">
    <text evidence="2 4">Belongs to the 2-oxoacid dehydrogenase family.</text>
</comment>
<dbReference type="GO" id="GO:0016746">
    <property type="term" value="F:acyltransferase activity"/>
    <property type="evidence" value="ECO:0007669"/>
    <property type="project" value="UniProtKB-KW"/>
</dbReference>
<dbReference type="SUPFAM" id="SSF47005">
    <property type="entry name" value="Peripheral subunit-binding domain of 2-oxo acid dehydrogenase complex"/>
    <property type="match status" value="1"/>
</dbReference>
<dbReference type="InterPro" id="IPR003016">
    <property type="entry name" value="2-oxoA_DH_lipoyl-BS"/>
</dbReference>
<comment type="cofactor">
    <cofactor evidence="1 4">
        <name>(R)-lipoate</name>
        <dbReference type="ChEBI" id="CHEBI:83088"/>
    </cofactor>
</comment>
<dbReference type="PANTHER" id="PTHR23151">
    <property type="entry name" value="DIHYDROLIPOAMIDE ACETYL/SUCCINYL-TRANSFERASE-RELATED"/>
    <property type="match status" value="1"/>
</dbReference>
<dbReference type="PROSITE" id="PS50968">
    <property type="entry name" value="BIOTINYL_LIPOYL"/>
    <property type="match status" value="1"/>
</dbReference>